<evidence type="ECO:0000313" key="2">
    <source>
        <dbReference type="EMBL" id="GBP39003.1"/>
    </source>
</evidence>
<sequence length="157" mass="18060">MEPQSRTGPNQSGLDRNEIKDEEGNRYHDGYSVIISKRGLYFILIIIPGFVEIGTVIESETKSRIGNGARIRNRSETGTKIERDQDKRLVLQTAKYLQEAKHKFQDIIQFDARDKRSVSRRRFPFGRDKENTLPTQMKTDRQADGTPRAGYLQNNSS</sequence>
<proteinExistence type="predicted"/>
<feature type="region of interest" description="Disordered" evidence="1">
    <location>
        <begin position="119"/>
        <end position="157"/>
    </location>
</feature>
<gene>
    <name evidence="2" type="ORF">EVAR_95623_1</name>
</gene>
<organism evidence="2 3">
    <name type="scientific">Eumeta variegata</name>
    <name type="common">Bagworm moth</name>
    <name type="synonym">Eumeta japonica</name>
    <dbReference type="NCBI Taxonomy" id="151549"/>
    <lineage>
        <taxon>Eukaryota</taxon>
        <taxon>Metazoa</taxon>
        <taxon>Ecdysozoa</taxon>
        <taxon>Arthropoda</taxon>
        <taxon>Hexapoda</taxon>
        <taxon>Insecta</taxon>
        <taxon>Pterygota</taxon>
        <taxon>Neoptera</taxon>
        <taxon>Endopterygota</taxon>
        <taxon>Lepidoptera</taxon>
        <taxon>Glossata</taxon>
        <taxon>Ditrysia</taxon>
        <taxon>Tineoidea</taxon>
        <taxon>Psychidae</taxon>
        <taxon>Oiketicinae</taxon>
        <taxon>Eumeta</taxon>
    </lineage>
</organism>
<feature type="compositionally biased region" description="Polar residues" evidence="1">
    <location>
        <begin position="1"/>
        <end position="14"/>
    </location>
</feature>
<reference evidence="2 3" key="1">
    <citation type="journal article" date="2019" name="Commun. Biol.">
        <title>The bagworm genome reveals a unique fibroin gene that provides high tensile strength.</title>
        <authorList>
            <person name="Kono N."/>
            <person name="Nakamura H."/>
            <person name="Ohtoshi R."/>
            <person name="Tomita M."/>
            <person name="Numata K."/>
            <person name="Arakawa K."/>
        </authorList>
    </citation>
    <scope>NUCLEOTIDE SEQUENCE [LARGE SCALE GENOMIC DNA]</scope>
</reference>
<protein>
    <submittedName>
        <fullName evidence="2">Uncharacterized protein</fullName>
    </submittedName>
</protein>
<name>A0A4C1VK79_EUMVA</name>
<dbReference type="Proteomes" id="UP000299102">
    <property type="component" value="Unassembled WGS sequence"/>
</dbReference>
<evidence type="ECO:0000256" key="1">
    <source>
        <dbReference type="SAM" id="MobiDB-lite"/>
    </source>
</evidence>
<accession>A0A4C1VK79</accession>
<dbReference type="AlphaFoldDB" id="A0A4C1VK79"/>
<feature type="region of interest" description="Disordered" evidence="1">
    <location>
        <begin position="1"/>
        <end position="22"/>
    </location>
</feature>
<evidence type="ECO:0000313" key="3">
    <source>
        <dbReference type="Proteomes" id="UP000299102"/>
    </source>
</evidence>
<comment type="caution">
    <text evidence="2">The sequence shown here is derived from an EMBL/GenBank/DDBJ whole genome shotgun (WGS) entry which is preliminary data.</text>
</comment>
<dbReference type="EMBL" id="BGZK01000357">
    <property type="protein sequence ID" value="GBP39003.1"/>
    <property type="molecule type" value="Genomic_DNA"/>
</dbReference>
<keyword evidence="3" id="KW-1185">Reference proteome</keyword>